<dbReference type="PANTHER" id="PTHR13696:SF96">
    <property type="entry name" value="COBQ_COBB_MIND_PARA NUCLEOTIDE BINDING DOMAIN-CONTAINING PROTEIN"/>
    <property type="match status" value="1"/>
</dbReference>
<reference evidence="1 2" key="1">
    <citation type="submission" date="2018-09" db="EMBL/GenBank/DDBJ databases">
        <title>Nocardia yunnanensis sp. nov., an actinomycete isolated from a soil sample.</title>
        <authorList>
            <person name="Zhang J."/>
        </authorList>
    </citation>
    <scope>NUCLEOTIDE SEQUENCE [LARGE SCALE GENOMIC DNA]</scope>
    <source>
        <strain evidence="1 2">CFHS0054</strain>
    </source>
</reference>
<dbReference type="PIRSF" id="PIRSF009320">
    <property type="entry name" value="Nuc_binding_HP_1000"/>
    <property type="match status" value="1"/>
</dbReference>
<dbReference type="AlphaFoldDB" id="A0A386ZP58"/>
<accession>A0A386ZP58</accession>
<evidence type="ECO:0000313" key="1">
    <source>
        <dbReference type="EMBL" id="AYF78345.1"/>
    </source>
</evidence>
<keyword evidence="2" id="KW-1185">Reference proteome</keyword>
<dbReference type="EMBL" id="CP032568">
    <property type="protein sequence ID" value="AYF78345.1"/>
    <property type="molecule type" value="Genomic_DNA"/>
</dbReference>
<dbReference type="InterPro" id="IPR050678">
    <property type="entry name" value="DNA_Partitioning_ATPase"/>
</dbReference>
<dbReference type="PANTHER" id="PTHR13696">
    <property type="entry name" value="P-LOOP CONTAINING NUCLEOSIDE TRIPHOSPHATE HYDROLASE"/>
    <property type="match status" value="1"/>
</dbReference>
<sequence length="252" mass="27000">MILVFVGKSSGKTTNAVNVAGALAQRPVSPRPSSRKRRVRLVNADPQGSAAEWAAQRSEAPLFDVVDHIEPTIHKDLPRLLAGPDGPMDDLVIDAPAGTGRPMTIPDGRIRITRSAILAAIADDHGVVVAPVTPSPWDLWAGDDLMQVLEEAWTFAGAAPRARTRTVILLNRVSTREASSDQRQVPKIVRAARARLAEAPLPLLKTVIHDRQDYVQAPAYGLTVTEYAPRGAAAAEVLALTTELLTVAGENK</sequence>
<gene>
    <name evidence="1" type="ORF">D7D52_36010</name>
</gene>
<dbReference type="InterPro" id="IPR027417">
    <property type="entry name" value="P-loop_NTPase"/>
</dbReference>
<dbReference type="OrthoDB" id="9804460at2"/>
<dbReference type="Gene3D" id="3.40.50.300">
    <property type="entry name" value="P-loop containing nucleotide triphosphate hydrolases"/>
    <property type="match status" value="1"/>
</dbReference>
<dbReference type="CDD" id="cd02042">
    <property type="entry name" value="ParAB_family"/>
    <property type="match status" value="1"/>
</dbReference>
<evidence type="ECO:0008006" key="3">
    <source>
        <dbReference type="Google" id="ProtNLM"/>
    </source>
</evidence>
<name>A0A386ZP58_9NOCA</name>
<evidence type="ECO:0000313" key="2">
    <source>
        <dbReference type="Proteomes" id="UP000267164"/>
    </source>
</evidence>
<dbReference type="KEGG" id="nyu:D7D52_36010"/>
<protein>
    <recommendedName>
        <fullName evidence="3">ParA family protein</fullName>
    </recommendedName>
</protein>
<dbReference type="Proteomes" id="UP000267164">
    <property type="component" value="Chromosome"/>
</dbReference>
<proteinExistence type="predicted"/>
<dbReference type="SUPFAM" id="SSF52540">
    <property type="entry name" value="P-loop containing nucleoside triphosphate hydrolases"/>
    <property type="match status" value="1"/>
</dbReference>
<organism evidence="1 2">
    <name type="scientific">Nocardia yunnanensis</name>
    <dbReference type="NCBI Taxonomy" id="2382165"/>
    <lineage>
        <taxon>Bacteria</taxon>
        <taxon>Bacillati</taxon>
        <taxon>Actinomycetota</taxon>
        <taxon>Actinomycetes</taxon>
        <taxon>Mycobacteriales</taxon>
        <taxon>Nocardiaceae</taxon>
        <taxon>Nocardia</taxon>
    </lineage>
</organism>